<name>A0ABM4ML41_EQUPR</name>
<evidence type="ECO:0000313" key="2">
    <source>
        <dbReference type="Proteomes" id="UP001652662"/>
    </source>
</evidence>
<feature type="compositionally biased region" description="Basic and acidic residues" evidence="1">
    <location>
        <begin position="234"/>
        <end position="248"/>
    </location>
</feature>
<feature type="compositionally biased region" description="Low complexity" evidence="1">
    <location>
        <begin position="198"/>
        <end position="210"/>
    </location>
</feature>
<accession>A0ABM4ML41</accession>
<keyword evidence="2" id="KW-1185">Reference proteome</keyword>
<proteinExistence type="predicted"/>
<feature type="region of interest" description="Disordered" evidence="1">
    <location>
        <begin position="177"/>
        <end position="268"/>
    </location>
</feature>
<dbReference type="GeneID" id="103560945"/>
<dbReference type="RefSeq" id="XP_070453416.1">
    <property type="nucleotide sequence ID" value="XM_070597315.1"/>
</dbReference>
<reference evidence="3" key="1">
    <citation type="submission" date="2025-08" db="UniProtKB">
        <authorList>
            <consortium name="RefSeq"/>
        </authorList>
    </citation>
    <scope>IDENTIFICATION</scope>
    <source>
        <tissue evidence="3">Blood</tissue>
    </source>
</reference>
<organism evidence="2 3">
    <name type="scientific">Equus przewalskii</name>
    <name type="common">Przewalski's horse</name>
    <name type="synonym">Equus caballus przewalskii</name>
    <dbReference type="NCBI Taxonomy" id="9798"/>
    <lineage>
        <taxon>Eukaryota</taxon>
        <taxon>Metazoa</taxon>
        <taxon>Chordata</taxon>
        <taxon>Craniata</taxon>
        <taxon>Vertebrata</taxon>
        <taxon>Euteleostomi</taxon>
        <taxon>Mammalia</taxon>
        <taxon>Eutheria</taxon>
        <taxon>Laurasiatheria</taxon>
        <taxon>Perissodactyla</taxon>
        <taxon>Equidae</taxon>
        <taxon>Equus</taxon>
    </lineage>
</organism>
<gene>
    <name evidence="3" type="primary">RSPH1</name>
</gene>
<evidence type="ECO:0000313" key="3">
    <source>
        <dbReference type="RefSeq" id="XP_070453416.1"/>
    </source>
</evidence>
<protein>
    <submittedName>
        <fullName evidence="3">Radial spoke head 1 homolog isoform X2</fullName>
    </submittedName>
</protein>
<sequence length="268" mass="29532">MTRTAQMFVSEVLNFPCLNLSCNNSLRIQLHPSLLCALAVIYDVHSTLRNMKGVGMRQVSGTAMGKRDCPTGTRMKGTMSTVKDTARGSTNLKMVLATSENMPKIKSMVMAHLYIQMDQDMKPAGPGKYVFDVGCEQHGEYRLTDMERGEEEEEEETLAAAVPKWKATKITELALWTPTLPEEQPPEGGPGQEEAPRAEGPGEPAEEAQALTDISEEETDSLRPGEEDGDAATEEGHEDGGEEFRYDNLDQGNASFEEEETRQLDPSE</sequence>
<evidence type="ECO:0000256" key="1">
    <source>
        <dbReference type="SAM" id="MobiDB-lite"/>
    </source>
</evidence>
<dbReference type="Proteomes" id="UP001652662">
    <property type="component" value="Chromosome 27"/>
</dbReference>